<dbReference type="InterPro" id="IPR016169">
    <property type="entry name" value="FAD-bd_PCMH_sub2"/>
</dbReference>
<evidence type="ECO:0000259" key="5">
    <source>
        <dbReference type="PROSITE" id="PS51379"/>
    </source>
</evidence>
<evidence type="ECO:0000259" key="6">
    <source>
        <dbReference type="PROSITE" id="PS51387"/>
    </source>
</evidence>
<dbReference type="PANTHER" id="PTHR11748">
    <property type="entry name" value="D-LACTATE DEHYDROGENASE"/>
    <property type="match status" value="1"/>
</dbReference>
<evidence type="ECO:0000313" key="8">
    <source>
        <dbReference type="Proteomes" id="UP000291097"/>
    </source>
</evidence>
<dbReference type="InterPro" id="IPR006094">
    <property type="entry name" value="Oxid_FAD_bind_N"/>
</dbReference>
<comment type="caution">
    <text evidence="7">The sequence shown here is derived from an EMBL/GenBank/DDBJ whole genome shotgun (WGS) entry which is preliminary data.</text>
</comment>
<dbReference type="PROSITE" id="PS51379">
    <property type="entry name" value="4FE4S_FER_2"/>
    <property type="match status" value="1"/>
</dbReference>
<dbReference type="AlphaFoldDB" id="A0A482YBE2"/>
<evidence type="ECO:0000256" key="4">
    <source>
        <dbReference type="ARBA" id="ARBA00023002"/>
    </source>
</evidence>
<dbReference type="Proteomes" id="UP000291097">
    <property type="component" value="Unassembled WGS sequence"/>
</dbReference>
<feature type="domain" description="FAD-binding PCMH-type" evidence="6">
    <location>
        <begin position="38"/>
        <end position="268"/>
    </location>
</feature>
<dbReference type="SUPFAM" id="SSF56176">
    <property type="entry name" value="FAD-binding/transporter-associated domain-like"/>
    <property type="match status" value="1"/>
</dbReference>
<evidence type="ECO:0000256" key="2">
    <source>
        <dbReference type="ARBA" id="ARBA00022630"/>
    </source>
</evidence>
<gene>
    <name evidence="7" type="ORF">BDK88_4127</name>
</gene>
<dbReference type="Gene3D" id="3.30.43.10">
    <property type="entry name" value="Uridine Diphospho-n-acetylenolpyruvylglucosamine Reductase, domain 2"/>
    <property type="match status" value="1"/>
</dbReference>
<dbReference type="GO" id="GO:0051536">
    <property type="term" value="F:iron-sulfur cluster binding"/>
    <property type="evidence" value="ECO:0007669"/>
    <property type="project" value="InterPro"/>
</dbReference>
<evidence type="ECO:0000256" key="3">
    <source>
        <dbReference type="ARBA" id="ARBA00022827"/>
    </source>
</evidence>
<dbReference type="Gene3D" id="3.30.70.2740">
    <property type="match status" value="1"/>
</dbReference>
<dbReference type="GO" id="GO:1903457">
    <property type="term" value="P:lactate catabolic process"/>
    <property type="evidence" value="ECO:0007669"/>
    <property type="project" value="TreeGrafter"/>
</dbReference>
<dbReference type="Pfam" id="PF01565">
    <property type="entry name" value="FAD_binding_4"/>
    <property type="match status" value="1"/>
</dbReference>
<dbReference type="InterPro" id="IPR016166">
    <property type="entry name" value="FAD-bd_PCMH"/>
</dbReference>
<feature type="domain" description="4Fe-4S ferredoxin-type" evidence="5">
    <location>
        <begin position="607"/>
        <end position="639"/>
    </location>
</feature>
<dbReference type="PROSITE" id="PS00198">
    <property type="entry name" value="4FE4S_FER_1"/>
    <property type="match status" value="1"/>
</dbReference>
<dbReference type="Pfam" id="PF02913">
    <property type="entry name" value="FAD-oxidase_C"/>
    <property type="match status" value="1"/>
</dbReference>
<dbReference type="InterPro" id="IPR009051">
    <property type="entry name" value="Helical_ferredxn"/>
</dbReference>
<dbReference type="Pfam" id="PF13183">
    <property type="entry name" value="Fer4_8"/>
    <property type="match status" value="1"/>
</dbReference>
<dbReference type="GO" id="GO:0004458">
    <property type="term" value="F:D-lactate dehydrogenase (cytochrome) activity"/>
    <property type="evidence" value="ECO:0007669"/>
    <property type="project" value="TreeGrafter"/>
</dbReference>
<dbReference type="Gene3D" id="1.10.1060.10">
    <property type="entry name" value="Alpha-helical ferredoxin"/>
    <property type="match status" value="1"/>
</dbReference>
<keyword evidence="3" id="KW-0274">FAD</keyword>
<dbReference type="PROSITE" id="PS51387">
    <property type="entry name" value="FAD_PCMH"/>
    <property type="match status" value="1"/>
</dbReference>
<name>A0A482YBE2_9EURY</name>
<dbReference type="Gene3D" id="3.30.70.2190">
    <property type="match status" value="1"/>
</dbReference>
<dbReference type="GO" id="GO:0008720">
    <property type="term" value="F:D-lactate dehydrogenase (NAD+) activity"/>
    <property type="evidence" value="ECO:0007669"/>
    <property type="project" value="TreeGrafter"/>
</dbReference>
<dbReference type="GO" id="GO:0071949">
    <property type="term" value="F:FAD binding"/>
    <property type="evidence" value="ECO:0007669"/>
    <property type="project" value="InterPro"/>
</dbReference>
<keyword evidence="4" id="KW-0560">Oxidoreductase</keyword>
<protein>
    <submittedName>
        <fullName evidence="7">FAD/FMN-containing dehydrogenase</fullName>
    </submittedName>
</protein>
<dbReference type="EMBL" id="SHMP01000009">
    <property type="protein sequence ID" value="RZV06168.1"/>
    <property type="molecule type" value="Genomic_DNA"/>
</dbReference>
<dbReference type="InterPro" id="IPR036318">
    <property type="entry name" value="FAD-bd_PCMH-like_sf"/>
</dbReference>
<organism evidence="7 8">
    <name type="scientific">Natrinema hispanicum</name>
    <dbReference type="NCBI Taxonomy" id="392421"/>
    <lineage>
        <taxon>Archaea</taxon>
        <taxon>Methanobacteriati</taxon>
        <taxon>Methanobacteriota</taxon>
        <taxon>Stenosarchaea group</taxon>
        <taxon>Halobacteria</taxon>
        <taxon>Halobacteriales</taxon>
        <taxon>Natrialbaceae</taxon>
        <taxon>Natrinema</taxon>
    </lineage>
</organism>
<dbReference type="InterPro" id="IPR017896">
    <property type="entry name" value="4Fe4S_Fe-S-bd"/>
</dbReference>
<dbReference type="RefSeq" id="WP_130501852.1">
    <property type="nucleotide sequence ID" value="NZ_SHMP01000009.1"/>
</dbReference>
<dbReference type="SUPFAM" id="SSF55103">
    <property type="entry name" value="FAD-linked oxidases, C-terminal domain"/>
    <property type="match status" value="1"/>
</dbReference>
<evidence type="ECO:0000256" key="1">
    <source>
        <dbReference type="ARBA" id="ARBA00001974"/>
    </source>
</evidence>
<dbReference type="InterPro" id="IPR004113">
    <property type="entry name" value="FAD-bd_oxidored_4_C"/>
</dbReference>
<dbReference type="InterPro" id="IPR016164">
    <property type="entry name" value="FAD-linked_Oxase-like_C"/>
</dbReference>
<accession>A0A482YBE2</accession>
<dbReference type="OrthoDB" id="26910at2157"/>
<comment type="cofactor">
    <cofactor evidence="1">
        <name>FAD</name>
        <dbReference type="ChEBI" id="CHEBI:57692"/>
    </cofactor>
</comment>
<dbReference type="InterPro" id="IPR004017">
    <property type="entry name" value="Cys_rich_dom"/>
</dbReference>
<sequence length="959" mass="104491">MSTDTPQTASPSLRELLDGEIDFGETTRTLYSTDASIYQQRPAGVAFPRNSEDVRRVVDFARRQGTSVTARGAGSSLTGNAIGEGIVLDCSRHMDKFVDVDPDAKTVTVQPGVVLDELNDFLEKDGLYLAPDPSTSSTCTIGGMIANNAAGPHSVKHGTTREYVQRLECVLADGSLVEFHRRDGGELEAVCEHDDRVGEVHRVVRRLAREHADEIETQYPDVDRNSSGYDLETSVARDGSWVDLSRLVSGSEGTLAIITEATLQLTDRPETRAVSLVFYDDLIAAADAVTAVLETDPSAVELIDDAVLGYARDAWGFDIVPENAEAALLLEIETTHADQRDDLETVVSAARTNGTIDIERAFGGEEMADLWKVRKASNPLLNRQPGDEQALSFIEDAAVPPARLPTYLERVGDVLREHDLQASVFGHAGQGVLHIKPFLNLKTEHDRERLRSVSEAVHEIVLEVGGSVSGEHGDGRLRSEHLPEMYGDELYSAFCEIKRAFDPDDVFNPAKVVPASDGDLAKVDENLRYEGYDPETVDTALDFSAEEGFGSLVEQCNGCSKCRTSDGGVMCPTFRGTDDEIASTRGRANMLRAAINGDLDEETLTSDHFQEEVLDLCISCKACETECPTGVDMAKLKTEAKHQQHRTSGVPLRARLFGNVRTLNRLGSTFSPIANRLKEFGPGRRIAEAVLGIDRRRTLPDFAAEPFPDWFVSHEPHLNAGENGTVALFPDCYMGYNHPAVGKAAVHLLESLGYAVEVPDVACCGRAPLSQGLVEKARGYARQNVEVLAEYVERDVPIIGVEPSCVSAFKEYDDLLEDTVNIPETTETVPAFLADRIRAGEIELPDSGEATVAFHGHCHSKAKGWDSTPVELLREAGYDVQPLDTTCCGMAGAFGYETEHYDLSMAIGDDLESKIDAAEADLIVTTGASCSQQLADRDIDTHHPLEVLAALLERSNRND</sequence>
<dbReference type="Pfam" id="PF02754">
    <property type="entry name" value="CCG"/>
    <property type="match status" value="2"/>
</dbReference>
<keyword evidence="2" id="KW-0285">Flavoprotein</keyword>
<dbReference type="PANTHER" id="PTHR11748:SF119">
    <property type="entry name" value="D-2-HYDROXYGLUTARATE DEHYDROGENASE"/>
    <property type="match status" value="1"/>
</dbReference>
<dbReference type="InterPro" id="IPR017900">
    <property type="entry name" value="4Fe4S_Fe_S_CS"/>
</dbReference>
<evidence type="ECO:0000313" key="7">
    <source>
        <dbReference type="EMBL" id="RZV06168.1"/>
    </source>
</evidence>
<reference evidence="7 8" key="1">
    <citation type="submission" date="2019-02" db="EMBL/GenBank/DDBJ databases">
        <title>Genomic Encyclopedia of Archaeal and Bacterial Type Strains, Phase II (KMG-II): from individual species to whole genera.</title>
        <authorList>
            <person name="Goeker M."/>
        </authorList>
    </citation>
    <scope>NUCLEOTIDE SEQUENCE [LARGE SCALE GENOMIC DNA]</scope>
    <source>
        <strain evidence="7 8">DSM 18328</strain>
    </source>
</reference>
<dbReference type="SUPFAM" id="SSF46548">
    <property type="entry name" value="alpha-helical ferredoxin"/>
    <property type="match status" value="1"/>
</dbReference>
<proteinExistence type="predicted"/>
<dbReference type="Gene3D" id="3.30.465.10">
    <property type="match status" value="1"/>
</dbReference>
<dbReference type="InterPro" id="IPR016167">
    <property type="entry name" value="FAD-bd_PCMH_sub1"/>
</dbReference>